<sequence length="203" mass="23795">MKYEILDKARRDILPKLAFFKKDFYLAGGTGLALQYGHRDSLDFDFFCPKPFDTVKLYQRITDIFVGHCLKKIQEEKNTLTILIDNKIKVSFFSYPYKLIAKTTSDQYLRVASVLDIACMKLSAIISRATNKDYLDLYFILHQHRLEELLKMAAKKFPDLDRQLILKSLVYFSDITKEPIKYKTTKVAWNEVEKFLNKAVNKL</sequence>
<comment type="caution">
    <text evidence="1">The sequence shown here is derived from an EMBL/GenBank/DDBJ whole genome shotgun (WGS) entry which is preliminary data.</text>
</comment>
<accession>A0A2M6WU76</accession>
<evidence type="ECO:0000313" key="1">
    <source>
        <dbReference type="EMBL" id="PIT96334.1"/>
    </source>
</evidence>
<organism evidence="1 2">
    <name type="scientific">Candidatus Falkowbacteria bacterium CG10_big_fil_rev_8_21_14_0_10_37_14</name>
    <dbReference type="NCBI Taxonomy" id="1974561"/>
    <lineage>
        <taxon>Bacteria</taxon>
        <taxon>Candidatus Falkowiibacteriota</taxon>
    </lineage>
</organism>
<proteinExistence type="predicted"/>
<protein>
    <recommendedName>
        <fullName evidence="3">Nucleotidyl transferase AbiEii/AbiGii toxin family protein</fullName>
    </recommendedName>
</protein>
<name>A0A2M6WU76_9BACT</name>
<dbReference type="Pfam" id="PF08843">
    <property type="entry name" value="AbiEii"/>
    <property type="match status" value="1"/>
</dbReference>
<evidence type="ECO:0000313" key="2">
    <source>
        <dbReference type="Proteomes" id="UP000228533"/>
    </source>
</evidence>
<dbReference type="EMBL" id="PFAM01000007">
    <property type="protein sequence ID" value="PIT96334.1"/>
    <property type="molecule type" value="Genomic_DNA"/>
</dbReference>
<dbReference type="InterPro" id="IPR014942">
    <property type="entry name" value="AbiEii"/>
</dbReference>
<dbReference type="AlphaFoldDB" id="A0A2M6WU76"/>
<reference evidence="2" key="1">
    <citation type="submission" date="2017-09" db="EMBL/GenBank/DDBJ databases">
        <title>Depth-based differentiation of microbial function through sediment-hosted aquifers and enrichment of novel symbionts in the deep terrestrial subsurface.</title>
        <authorList>
            <person name="Probst A.J."/>
            <person name="Ladd B."/>
            <person name="Jarett J.K."/>
            <person name="Geller-Mcgrath D.E."/>
            <person name="Sieber C.M.K."/>
            <person name="Emerson J.B."/>
            <person name="Anantharaman K."/>
            <person name="Thomas B.C."/>
            <person name="Malmstrom R."/>
            <person name="Stieglmeier M."/>
            <person name="Klingl A."/>
            <person name="Woyke T."/>
            <person name="Ryan C.M."/>
            <person name="Banfield J.F."/>
        </authorList>
    </citation>
    <scope>NUCLEOTIDE SEQUENCE [LARGE SCALE GENOMIC DNA]</scope>
</reference>
<evidence type="ECO:0008006" key="3">
    <source>
        <dbReference type="Google" id="ProtNLM"/>
    </source>
</evidence>
<gene>
    <name evidence="1" type="ORF">COT94_00880</name>
</gene>
<dbReference type="Proteomes" id="UP000228533">
    <property type="component" value="Unassembled WGS sequence"/>
</dbReference>